<keyword evidence="6 8" id="KW-0326">Glycosidase</keyword>
<evidence type="ECO:0000313" key="13">
    <source>
        <dbReference type="Proteomes" id="UP000003157"/>
    </source>
</evidence>
<dbReference type="OrthoDB" id="9759709at2"/>
<keyword evidence="5 8" id="KW-0378">Hydrolase</keyword>
<comment type="catalytic activity">
    <reaction evidence="8">
        <text>Hydrolysis of terminal non-reducing beta-D-fructofuranoside residues in beta-D-fructofuranosides.</text>
        <dbReference type="EC" id="3.2.1.26"/>
    </reaction>
</comment>
<dbReference type="HOGENOM" id="CLU_001528_7_1_9"/>
<dbReference type="InterPro" id="IPR013320">
    <property type="entry name" value="ConA-like_dom_sf"/>
</dbReference>
<evidence type="ECO:0000256" key="7">
    <source>
        <dbReference type="ARBA" id="ARBA00033367"/>
    </source>
</evidence>
<dbReference type="SUPFAM" id="SSF75005">
    <property type="entry name" value="Arabinanase/levansucrase/invertase"/>
    <property type="match status" value="1"/>
</dbReference>
<dbReference type="InterPro" id="IPR001362">
    <property type="entry name" value="Glyco_hydro_32"/>
</dbReference>
<keyword evidence="9" id="KW-0119">Carbohydrate metabolism</keyword>
<dbReference type="RefSeq" id="WP_008790843.1">
    <property type="nucleotide sequence ID" value="NZ_AKCB01000001.1"/>
</dbReference>
<dbReference type="eggNOG" id="COG1621">
    <property type="taxonomic scope" value="Bacteria"/>
</dbReference>
<dbReference type="SUPFAM" id="SSF49899">
    <property type="entry name" value="Concanavalin A-like lectins/glucanases"/>
    <property type="match status" value="1"/>
</dbReference>
<dbReference type="GO" id="GO:0005985">
    <property type="term" value="P:sucrose metabolic process"/>
    <property type="evidence" value="ECO:0007669"/>
    <property type="project" value="UniProtKB-UniPathway"/>
</dbReference>
<organism evidence="12 13">
    <name type="scientific">Coprobacillus cateniformis</name>
    <dbReference type="NCBI Taxonomy" id="100884"/>
    <lineage>
        <taxon>Bacteria</taxon>
        <taxon>Bacillati</taxon>
        <taxon>Bacillota</taxon>
        <taxon>Erysipelotrichia</taxon>
        <taxon>Erysipelotrichales</taxon>
        <taxon>Coprobacillaceae</taxon>
        <taxon>Coprobacillus</taxon>
    </lineage>
</organism>
<evidence type="ECO:0000259" key="10">
    <source>
        <dbReference type="Pfam" id="PF00251"/>
    </source>
</evidence>
<dbReference type="EMBL" id="ADKX01000053">
    <property type="protein sequence ID" value="EFW02972.1"/>
    <property type="molecule type" value="Genomic_DNA"/>
</dbReference>
<evidence type="ECO:0000256" key="2">
    <source>
        <dbReference type="ARBA" id="ARBA00009902"/>
    </source>
</evidence>
<sequence>MSNIHEAEQAFNQVNQETYRLHYHLMPPVGSLADPNGMCQIGDTYHIYYIYNPLACITDERTACVWGHYSTQDFVHFKREKIAIYPDSQYDKDGVYSGSSLLESGVLHVFYTGNVRYTGDYDYVTSGREQNVLSVSSLDGIHFNHKQLLMTNKDFPHTMTKHVRDPQIFKEDNQYYMVLGARHLENKGLVLIYESQDMTHWTYLNELTTSNTFGYMWECPDIIILGKHRFLIACPQGVEGVEYKYQNSHQCGYFEVHGDFRKNGTLGEFQQFDYGFDFYSARTFINQNGERILFAWLGMSEASYTKNQTAQDGWEQALALPRLLKYKDHHIYQIPIPQLKSLRHHHEQFNLQQKFHKNSLCFEMIIHFLTSTDFHMHLREDCYISYNCQESLLTLTMYQCGDGREKRSVIIQDLYKLQIFSDISSLEIFINDGYYTMSTRIFGNCDDIIINKVNAQADFYELLPYQIEW</sequence>
<evidence type="ECO:0000256" key="9">
    <source>
        <dbReference type="RuleBase" id="RU365015"/>
    </source>
</evidence>
<evidence type="ECO:0000259" key="11">
    <source>
        <dbReference type="Pfam" id="PF08244"/>
    </source>
</evidence>
<dbReference type="SMART" id="SM00640">
    <property type="entry name" value="Glyco_32"/>
    <property type="match status" value="1"/>
</dbReference>
<evidence type="ECO:0000256" key="3">
    <source>
        <dbReference type="ARBA" id="ARBA00012758"/>
    </source>
</evidence>
<comment type="subcellular location">
    <subcellularLocation>
        <location evidence="9">Cytoplasm</location>
    </subcellularLocation>
</comment>
<dbReference type="Pfam" id="PF08244">
    <property type="entry name" value="Glyco_hydro_32C"/>
    <property type="match status" value="1"/>
</dbReference>
<dbReference type="GeneID" id="78229597"/>
<comment type="caution">
    <text evidence="12">The sequence shown here is derived from an EMBL/GenBank/DDBJ whole genome shotgun (WGS) entry which is preliminary data.</text>
</comment>
<dbReference type="InterPro" id="IPR013189">
    <property type="entry name" value="Glyco_hydro_32_C"/>
</dbReference>
<name>E7GG68_9FIRM</name>
<dbReference type="GO" id="GO:0004564">
    <property type="term" value="F:beta-fructofuranosidase activity"/>
    <property type="evidence" value="ECO:0007669"/>
    <property type="project" value="UniProtKB-EC"/>
</dbReference>
<dbReference type="STRING" id="100884.GCA_000269565_01730"/>
<keyword evidence="13" id="KW-1185">Reference proteome</keyword>
<evidence type="ECO:0000256" key="1">
    <source>
        <dbReference type="ARBA" id="ARBA00004914"/>
    </source>
</evidence>
<comment type="similarity">
    <text evidence="2 8">Belongs to the glycosyl hydrolase 32 family.</text>
</comment>
<dbReference type="GO" id="GO:0005737">
    <property type="term" value="C:cytoplasm"/>
    <property type="evidence" value="ECO:0007669"/>
    <property type="project" value="UniProtKB-SubCell"/>
</dbReference>
<dbReference type="Proteomes" id="UP000003157">
    <property type="component" value="Unassembled WGS sequence"/>
</dbReference>
<dbReference type="InterPro" id="IPR013148">
    <property type="entry name" value="Glyco_hydro_32_N"/>
</dbReference>
<proteinExistence type="inferred from homology"/>
<dbReference type="InterPro" id="IPR006232">
    <property type="entry name" value="Suc6P_hydrolase"/>
</dbReference>
<evidence type="ECO:0000313" key="12">
    <source>
        <dbReference type="EMBL" id="EFW02972.1"/>
    </source>
</evidence>
<dbReference type="EC" id="3.2.1.26" evidence="3 8"/>
<dbReference type="Pfam" id="PF00251">
    <property type="entry name" value="Glyco_hydro_32N"/>
    <property type="match status" value="1"/>
</dbReference>
<dbReference type="AlphaFoldDB" id="E7GG68"/>
<evidence type="ECO:0000256" key="5">
    <source>
        <dbReference type="ARBA" id="ARBA00022801"/>
    </source>
</evidence>
<accession>E7GG68</accession>
<dbReference type="PANTHER" id="PTHR43101">
    <property type="entry name" value="BETA-FRUCTOSIDASE"/>
    <property type="match status" value="1"/>
</dbReference>
<dbReference type="Gene3D" id="2.115.10.20">
    <property type="entry name" value="Glycosyl hydrolase domain, family 43"/>
    <property type="match status" value="1"/>
</dbReference>
<dbReference type="UniPathway" id="UPA00238"/>
<gene>
    <name evidence="12" type="ORF">HMPREF9488_03761</name>
</gene>
<dbReference type="InterPro" id="IPR023296">
    <property type="entry name" value="Glyco_hydro_beta-prop_sf"/>
</dbReference>
<feature type="domain" description="Glycosyl hydrolase family 32 N-terminal" evidence="10">
    <location>
        <begin position="24"/>
        <end position="335"/>
    </location>
</feature>
<evidence type="ECO:0000256" key="4">
    <source>
        <dbReference type="ARBA" id="ARBA00019623"/>
    </source>
</evidence>
<keyword evidence="9" id="KW-0963">Cytoplasm</keyword>
<dbReference type="Gene3D" id="2.60.120.560">
    <property type="entry name" value="Exo-inulinase, domain 1"/>
    <property type="match status" value="1"/>
</dbReference>
<protein>
    <recommendedName>
        <fullName evidence="4 8">Sucrose-6-phosphate hydrolase</fullName>
        <ecNumber evidence="3 8">3.2.1.26</ecNumber>
    </recommendedName>
    <alternativeName>
        <fullName evidence="7 9">Invertase</fullName>
    </alternativeName>
</protein>
<comment type="function">
    <text evidence="9">Enables the bacterium to metabolize sucrose as a sole carbon source.</text>
</comment>
<evidence type="ECO:0000256" key="8">
    <source>
        <dbReference type="RuleBase" id="RU362110"/>
    </source>
</evidence>
<dbReference type="PANTHER" id="PTHR43101:SF1">
    <property type="entry name" value="BETA-FRUCTOSIDASE"/>
    <property type="match status" value="1"/>
</dbReference>
<feature type="domain" description="Glycosyl hydrolase family 32 C-terminal" evidence="11">
    <location>
        <begin position="363"/>
        <end position="444"/>
    </location>
</feature>
<evidence type="ECO:0000256" key="6">
    <source>
        <dbReference type="ARBA" id="ARBA00023295"/>
    </source>
</evidence>
<comment type="pathway">
    <text evidence="1 9">Glycan biosynthesis; sucrose metabolism.</text>
</comment>
<dbReference type="InterPro" id="IPR051214">
    <property type="entry name" value="GH32_Enzymes"/>
</dbReference>
<reference evidence="12 13" key="1">
    <citation type="submission" date="2010-12" db="EMBL/GenBank/DDBJ databases">
        <title>The Genome Sequence of Coprobacillus sp. strain 29_1.</title>
        <authorList>
            <consortium name="The Broad Institute Genome Sequencing Platform"/>
            <person name="Earl A."/>
            <person name="Ward D."/>
            <person name="Feldgarden M."/>
            <person name="Gevers D."/>
            <person name="Daigneault M."/>
            <person name="Sibley C.D."/>
            <person name="White A."/>
            <person name="Strauss J."/>
            <person name="Allen-Vercoe E."/>
            <person name="Young S.K."/>
            <person name="Zeng Q."/>
            <person name="Gargeya S."/>
            <person name="Fitzgerald M."/>
            <person name="Haas B."/>
            <person name="Abouelleil A."/>
            <person name="Alvarado L."/>
            <person name="Arachchi H.M."/>
            <person name="Berlin A."/>
            <person name="Brown A."/>
            <person name="Chapman S.B."/>
            <person name="Chen Z."/>
            <person name="Dunbar C."/>
            <person name="Freedman E."/>
            <person name="Gearin G."/>
            <person name="Gellesch M."/>
            <person name="Goldberg J."/>
            <person name="Griggs A."/>
            <person name="Gujja S."/>
            <person name="Heilman E."/>
            <person name="Heiman D."/>
            <person name="Howarth C."/>
            <person name="Larson L."/>
            <person name="Lui A."/>
            <person name="MacDonald P.J.P."/>
            <person name="Mehta T."/>
            <person name="Montmayeur A."/>
            <person name="Murphy C."/>
            <person name="Neiman D."/>
            <person name="Pearson M."/>
            <person name="Priest M."/>
            <person name="Roberts A."/>
            <person name="Saif S."/>
            <person name="Shea T."/>
            <person name="Shenoy N."/>
            <person name="Sisk P."/>
            <person name="Stolte C."/>
            <person name="Sykes S."/>
            <person name="White J."/>
            <person name="Yandava C."/>
            <person name="Nusbaum C."/>
            <person name="Birren B."/>
        </authorList>
    </citation>
    <scope>NUCLEOTIDE SEQUENCE [LARGE SCALE GENOMIC DNA]</scope>
    <source>
        <strain evidence="12 13">29_1</strain>
    </source>
</reference>
<dbReference type="CDD" id="cd18623">
    <property type="entry name" value="GH32_ScrB-like"/>
    <property type="match status" value="1"/>
</dbReference>
<dbReference type="NCBIfam" id="TIGR01322">
    <property type="entry name" value="scrB_fam"/>
    <property type="match status" value="1"/>
</dbReference>